<keyword evidence="3" id="KW-1185">Reference proteome</keyword>
<protein>
    <submittedName>
        <fullName evidence="2">Uncharacterized protein</fullName>
    </submittedName>
</protein>
<evidence type="ECO:0000313" key="2">
    <source>
        <dbReference type="EMBL" id="RMJ08193.1"/>
    </source>
</evidence>
<accession>A0A3M2RSB0</accession>
<feature type="compositionally biased region" description="Polar residues" evidence="1">
    <location>
        <begin position="259"/>
        <end position="270"/>
    </location>
</feature>
<name>A0A3M2RSB0_9HYPO</name>
<dbReference type="AlphaFoldDB" id="A0A3M2RSB0"/>
<feature type="compositionally biased region" description="Polar residues" evidence="1">
    <location>
        <begin position="36"/>
        <end position="55"/>
    </location>
</feature>
<reference evidence="2 3" key="1">
    <citation type="submission" date="2017-06" db="EMBL/GenBank/DDBJ databases">
        <title>Comparative genomic analysis of Ambrosia Fusariam Clade fungi.</title>
        <authorList>
            <person name="Stajich J.E."/>
            <person name="Carrillo J."/>
            <person name="Kijimoto T."/>
            <person name="Eskalen A."/>
            <person name="O'Donnell K."/>
            <person name="Kasson M."/>
        </authorList>
    </citation>
    <scope>NUCLEOTIDE SEQUENCE [LARGE SCALE GENOMIC DNA]</scope>
    <source>
        <strain evidence="2">UCR3666</strain>
    </source>
</reference>
<gene>
    <name evidence="2" type="ORF">CDV36_012207</name>
</gene>
<evidence type="ECO:0000313" key="3">
    <source>
        <dbReference type="Proteomes" id="UP000277212"/>
    </source>
</evidence>
<feature type="region of interest" description="Disordered" evidence="1">
    <location>
        <begin position="35"/>
        <end position="55"/>
    </location>
</feature>
<dbReference type="Proteomes" id="UP000277212">
    <property type="component" value="Unassembled WGS sequence"/>
</dbReference>
<organism evidence="2 3">
    <name type="scientific">Fusarium kuroshium</name>
    <dbReference type="NCBI Taxonomy" id="2010991"/>
    <lineage>
        <taxon>Eukaryota</taxon>
        <taxon>Fungi</taxon>
        <taxon>Dikarya</taxon>
        <taxon>Ascomycota</taxon>
        <taxon>Pezizomycotina</taxon>
        <taxon>Sordariomycetes</taxon>
        <taxon>Hypocreomycetidae</taxon>
        <taxon>Hypocreales</taxon>
        <taxon>Nectriaceae</taxon>
        <taxon>Fusarium</taxon>
        <taxon>Fusarium solani species complex</taxon>
    </lineage>
</organism>
<feature type="region of interest" description="Disordered" evidence="1">
    <location>
        <begin position="249"/>
        <end position="270"/>
    </location>
</feature>
<sequence length="385" mass="41940">MVFTIQASFRSAGARNAVSSSSYLALSLPSHRGCRFTQSSGEGLQPSSPEPSQTAAAPEFGQLIRLLEDKLAQGSDADISLSVDDTHELVRALRFSKDANDRLQVVEQELAEATQRAGDSPFLGKFGDYSGHVWNDLHSAGDVQELPKQVTDAATLIEDRFCDKGKSFRKRAETLRPPLTERAARCAAFAYSVRCQLFHSEAVYNATKETIGPRADADLATLATDLPGSRSDQLGYWQEIINYVKCTRGPQGSKKGKTSSDQVSVSRQSKLTRSQSAQFFADLAADGTLPRSTTPFLLEHGVFGVSPAEVTSELCDTTLLRSSGLRSFEARDLLKAVSLDVTRRIKEAEHESSKRRGRGTGGSVWDHGDEDVVLGSAFEEVEEED</sequence>
<comment type="caution">
    <text evidence="2">The sequence shown here is derived from an EMBL/GenBank/DDBJ whole genome shotgun (WGS) entry which is preliminary data.</text>
</comment>
<proteinExistence type="predicted"/>
<feature type="region of interest" description="Disordered" evidence="1">
    <location>
        <begin position="347"/>
        <end position="385"/>
    </location>
</feature>
<dbReference type="OrthoDB" id="5101024at2759"/>
<evidence type="ECO:0000256" key="1">
    <source>
        <dbReference type="SAM" id="MobiDB-lite"/>
    </source>
</evidence>
<dbReference type="EMBL" id="NKUJ01000300">
    <property type="protein sequence ID" value="RMJ08193.1"/>
    <property type="molecule type" value="Genomic_DNA"/>
</dbReference>